<keyword evidence="3 7" id="KW-0418">Kinase</keyword>
<dbReference type="EC" id="2.7.6.2" evidence="5"/>
<keyword evidence="4" id="KW-0067">ATP-binding</keyword>
<dbReference type="InterPro" id="IPR007373">
    <property type="entry name" value="Thiamin_PyroPKinase_B1-bd"/>
</dbReference>
<dbReference type="RefSeq" id="WP_075398167.1">
    <property type="nucleotide sequence ID" value="NZ_MSDU01000014.1"/>
</dbReference>
<dbReference type="AlphaFoldDB" id="A0A1Q8Q648"/>
<organism evidence="7 8">
    <name type="scientific">Domibacillus antri</name>
    <dbReference type="NCBI Taxonomy" id="1714264"/>
    <lineage>
        <taxon>Bacteria</taxon>
        <taxon>Bacillati</taxon>
        <taxon>Bacillota</taxon>
        <taxon>Bacilli</taxon>
        <taxon>Bacillales</taxon>
        <taxon>Bacillaceae</taxon>
        <taxon>Domibacillus</taxon>
    </lineage>
</organism>
<comment type="caution">
    <text evidence="7">The sequence shown here is derived from an EMBL/GenBank/DDBJ whole genome shotgun (WGS) entry which is preliminary data.</text>
</comment>
<feature type="domain" description="Thiamin pyrophosphokinase thiamin-binding" evidence="6">
    <location>
        <begin position="143"/>
        <end position="209"/>
    </location>
</feature>
<keyword evidence="2" id="KW-0547">Nucleotide-binding</keyword>
<dbReference type="InterPro" id="IPR036759">
    <property type="entry name" value="TPK_catalytic_sf"/>
</dbReference>
<dbReference type="OrthoDB" id="9804377at2"/>
<dbReference type="STRING" id="1714264.BTO30_07840"/>
<dbReference type="InterPro" id="IPR053149">
    <property type="entry name" value="TPK"/>
</dbReference>
<dbReference type="SUPFAM" id="SSF63999">
    <property type="entry name" value="Thiamin pyrophosphokinase, catalytic domain"/>
    <property type="match status" value="1"/>
</dbReference>
<dbReference type="GO" id="GO:0005524">
    <property type="term" value="F:ATP binding"/>
    <property type="evidence" value="ECO:0007669"/>
    <property type="project" value="UniProtKB-KW"/>
</dbReference>
<dbReference type="GO" id="GO:0030975">
    <property type="term" value="F:thiamine binding"/>
    <property type="evidence" value="ECO:0007669"/>
    <property type="project" value="InterPro"/>
</dbReference>
<dbReference type="SMART" id="SM00983">
    <property type="entry name" value="TPK_B1_binding"/>
    <property type="match status" value="1"/>
</dbReference>
<dbReference type="SUPFAM" id="SSF63862">
    <property type="entry name" value="Thiamin pyrophosphokinase, substrate-binding domain"/>
    <property type="match status" value="1"/>
</dbReference>
<keyword evidence="1" id="KW-0808">Transferase</keyword>
<accession>A0A1Q8Q648</accession>
<protein>
    <recommendedName>
        <fullName evidence="5">Thiamine diphosphokinase</fullName>
        <ecNumber evidence="5">2.7.6.2</ecNumber>
    </recommendedName>
</protein>
<gene>
    <name evidence="7" type="ORF">BTO30_07840</name>
</gene>
<dbReference type="PANTHER" id="PTHR41299">
    <property type="entry name" value="THIAMINE PYROPHOSPHOKINASE"/>
    <property type="match status" value="1"/>
</dbReference>
<proteinExistence type="predicted"/>
<dbReference type="EMBL" id="MSDU01000014">
    <property type="protein sequence ID" value="OLN22826.1"/>
    <property type="molecule type" value="Genomic_DNA"/>
</dbReference>
<evidence type="ECO:0000313" key="8">
    <source>
        <dbReference type="Proteomes" id="UP000185568"/>
    </source>
</evidence>
<dbReference type="CDD" id="cd07995">
    <property type="entry name" value="TPK"/>
    <property type="match status" value="1"/>
</dbReference>
<evidence type="ECO:0000256" key="5">
    <source>
        <dbReference type="NCBIfam" id="TIGR01378"/>
    </source>
</evidence>
<dbReference type="InterPro" id="IPR007371">
    <property type="entry name" value="TPK_catalytic"/>
</dbReference>
<evidence type="ECO:0000259" key="6">
    <source>
        <dbReference type="SMART" id="SM00983"/>
    </source>
</evidence>
<dbReference type="GO" id="GO:0016301">
    <property type="term" value="F:kinase activity"/>
    <property type="evidence" value="ECO:0007669"/>
    <property type="project" value="UniProtKB-KW"/>
</dbReference>
<dbReference type="GO" id="GO:0006772">
    <property type="term" value="P:thiamine metabolic process"/>
    <property type="evidence" value="ECO:0007669"/>
    <property type="project" value="UniProtKB-UniRule"/>
</dbReference>
<dbReference type="NCBIfam" id="TIGR01378">
    <property type="entry name" value="thi_PPkinase"/>
    <property type="match status" value="1"/>
</dbReference>
<evidence type="ECO:0000256" key="2">
    <source>
        <dbReference type="ARBA" id="ARBA00022741"/>
    </source>
</evidence>
<dbReference type="InterPro" id="IPR036371">
    <property type="entry name" value="TPK_B1-bd_sf"/>
</dbReference>
<keyword evidence="8" id="KW-1185">Reference proteome</keyword>
<dbReference type="GO" id="GO:0009229">
    <property type="term" value="P:thiamine diphosphate biosynthetic process"/>
    <property type="evidence" value="ECO:0007669"/>
    <property type="project" value="InterPro"/>
</dbReference>
<dbReference type="GO" id="GO:0004788">
    <property type="term" value="F:thiamine diphosphokinase activity"/>
    <property type="evidence" value="ECO:0007669"/>
    <property type="project" value="UniProtKB-UniRule"/>
</dbReference>
<evidence type="ECO:0000256" key="1">
    <source>
        <dbReference type="ARBA" id="ARBA00022679"/>
    </source>
</evidence>
<evidence type="ECO:0000256" key="4">
    <source>
        <dbReference type="ARBA" id="ARBA00022840"/>
    </source>
</evidence>
<reference evidence="7 8" key="1">
    <citation type="submission" date="2016-12" db="EMBL/GenBank/DDBJ databases">
        <title>Domibacillus antri genome sequencing.</title>
        <authorList>
            <person name="Verma A."/>
            <person name="Krishnamurthi S."/>
        </authorList>
    </citation>
    <scope>NUCLEOTIDE SEQUENCE [LARGE SCALE GENOMIC DNA]</scope>
    <source>
        <strain evidence="7 8">XD80</strain>
    </source>
</reference>
<dbReference type="Gene3D" id="3.40.50.10240">
    <property type="entry name" value="Thiamin pyrophosphokinase, catalytic domain"/>
    <property type="match status" value="1"/>
</dbReference>
<evidence type="ECO:0000256" key="3">
    <source>
        <dbReference type="ARBA" id="ARBA00022777"/>
    </source>
</evidence>
<evidence type="ECO:0000313" key="7">
    <source>
        <dbReference type="EMBL" id="OLN22826.1"/>
    </source>
</evidence>
<dbReference type="InterPro" id="IPR006282">
    <property type="entry name" value="Thi_PPkinase"/>
</dbReference>
<name>A0A1Q8Q648_9BACI</name>
<dbReference type="Proteomes" id="UP000185568">
    <property type="component" value="Unassembled WGS sequence"/>
</dbReference>
<dbReference type="PANTHER" id="PTHR41299:SF1">
    <property type="entry name" value="THIAMINE PYROPHOSPHOKINASE"/>
    <property type="match status" value="1"/>
</dbReference>
<dbReference type="Pfam" id="PF04263">
    <property type="entry name" value="TPK_catalytic"/>
    <property type="match status" value="1"/>
</dbReference>
<dbReference type="Pfam" id="PF04265">
    <property type="entry name" value="TPK_B1_binding"/>
    <property type="match status" value="1"/>
</dbReference>
<sequence length="220" mass="24369">MIIRIVAGGPEHELPDLHLNNPHESEWIGVDRGALYLLDRGITPSKAFGDFDSVSLSEWQKISDTVPDYVQFPAEKDETDLEIALTYAISQNPDAIYLYGVTGGRLDHFFGAVTLLMKEELINGGPAVTIIDRQNAIQVFAPGRIKVEADENMQYYSFFSMSEEVAGLTLEGFKYPLVDHLLKSGSSRCVSNELMDKKGVFSFRSGILMVVRSSDGGKSR</sequence>